<reference evidence="4 5" key="1">
    <citation type="submission" date="2016-10" db="EMBL/GenBank/DDBJ databases">
        <authorList>
            <person name="de Groot N.N."/>
        </authorList>
    </citation>
    <scope>NUCLEOTIDE SEQUENCE [LARGE SCALE GENOMIC DNA]</scope>
    <source>
        <strain evidence="4 5">CGMCC 1.10228</strain>
    </source>
</reference>
<gene>
    <name evidence="4" type="ORF">SAMN04488136_104133</name>
</gene>
<keyword evidence="4" id="KW-0675">Receptor</keyword>
<keyword evidence="3" id="KW-0998">Cell outer membrane</keyword>
<name>A0A1G7XZW7_9VIBR</name>
<evidence type="ECO:0000256" key="2">
    <source>
        <dbReference type="ARBA" id="ARBA00023136"/>
    </source>
</evidence>
<dbReference type="AlphaFoldDB" id="A0A1G7XZW7"/>
<proteinExistence type="predicted"/>
<dbReference type="STRING" id="861298.SAMN04488136_104133"/>
<comment type="subcellular location">
    <subcellularLocation>
        <location evidence="1">Cell outer membrane</location>
    </subcellularLocation>
</comment>
<dbReference type="RefSeq" id="WP_176765522.1">
    <property type="nucleotide sequence ID" value="NZ_FNDD01000004.1"/>
</dbReference>
<evidence type="ECO:0000256" key="1">
    <source>
        <dbReference type="ARBA" id="ARBA00004442"/>
    </source>
</evidence>
<dbReference type="InterPro" id="IPR036942">
    <property type="entry name" value="Beta-barrel_TonB_sf"/>
</dbReference>
<dbReference type="SUPFAM" id="SSF56935">
    <property type="entry name" value="Porins"/>
    <property type="match status" value="1"/>
</dbReference>
<dbReference type="Proteomes" id="UP000198854">
    <property type="component" value="Unassembled WGS sequence"/>
</dbReference>
<accession>A0A1G7XZW7</accession>
<keyword evidence="2" id="KW-0472">Membrane</keyword>
<keyword evidence="5" id="KW-1185">Reference proteome</keyword>
<sequence length="79" mass="8903">MGVDVTYVGSAYSDLDNSADLKVDDYIKTDARVQYLYADFTVDFYINNLTNEDIVYFKSSDSAYVGQTRTIGLNVTYSL</sequence>
<evidence type="ECO:0000313" key="5">
    <source>
        <dbReference type="Proteomes" id="UP000198854"/>
    </source>
</evidence>
<dbReference type="GO" id="GO:0009279">
    <property type="term" value="C:cell outer membrane"/>
    <property type="evidence" value="ECO:0007669"/>
    <property type="project" value="UniProtKB-SubCell"/>
</dbReference>
<evidence type="ECO:0000313" key="4">
    <source>
        <dbReference type="EMBL" id="SDG89735.1"/>
    </source>
</evidence>
<dbReference type="EMBL" id="FNDD01000004">
    <property type="protein sequence ID" value="SDG89735.1"/>
    <property type="molecule type" value="Genomic_DNA"/>
</dbReference>
<evidence type="ECO:0000256" key="3">
    <source>
        <dbReference type="ARBA" id="ARBA00023237"/>
    </source>
</evidence>
<protein>
    <submittedName>
        <fullName evidence="4">TonB dependent receptor</fullName>
    </submittedName>
</protein>
<organism evidence="4 5">
    <name type="scientific">Vibrio xiamenensis</name>
    <dbReference type="NCBI Taxonomy" id="861298"/>
    <lineage>
        <taxon>Bacteria</taxon>
        <taxon>Pseudomonadati</taxon>
        <taxon>Pseudomonadota</taxon>
        <taxon>Gammaproteobacteria</taxon>
        <taxon>Vibrionales</taxon>
        <taxon>Vibrionaceae</taxon>
        <taxon>Vibrio</taxon>
    </lineage>
</organism>
<dbReference type="Gene3D" id="2.40.170.20">
    <property type="entry name" value="TonB-dependent receptor, beta-barrel domain"/>
    <property type="match status" value="1"/>
</dbReference>